<dbReference type="GO" id="GO:0005509">
    <property type="term" value="F:calcium ion binding"/>
    <property type="evidence" value="ECO:0007669"/>
    <property type="project" value="InterPro"/>
</dbReference>
<dbReference type="CDD" id="cd11304">
    <property type="entry name" value="Cadherin_repeat"/>
    <property type="match status" value="1"/>
</dbReference>
<dbReference type="Pfam" id="PF00028">
    <property type="entry name" value="Cadherin"/>
    <property type="match status" value="1"/>
</dbReference>
<keyword evidence="5" id="KW-1185">Reference proteome</keyword>
<reference evidence="4 5" key="1">
    <citation type="submission" date="2010-07" db="EMBL/GenBank/DDBJ databases">
        <title>The draft genome of Paenibacillus curdlanolyticus YK9.</title>
        <authorList>
            <consortium name="US DOE Joint Genome Institute (JGI-PGF)"/>
            <person name="Lucas S."/>
            <person name="Copeland A."/>
            <person name="Lapidus A."/>
            <person name="Cheng J.-F."/>
            <person name="Bruce D."/>
            <person name="Goodwin L."/>
            <person name="Pitluck S."/>
            <person name="Land M.L."/>
            <person name="Hauser L."/>
            <person name="Chang Y.-J."/>
            <person name="Jeffries C."/>
            <person name="Anderson I.J."/>
            <person name="Johnson E."/>
            <person name="Loganathan U."/>
            <person name="Mulhopadhyay B."/>
            <person name="Kyrpides N."/>
            <person name="Woyke T.J."/>
        </authorList>
    </citation>
    <scope>NUCLEOTIDE SEQUENCE [LARGE SCALE GENOMIC DNA]</scope>
    <source>
        <strain evidence="4 5">YK9</strain>
    </source>
</reference>
<evidence type="ECO:0000313" key="4">
    <source>
        <dbReference type="EMBL" id="EFM10886.1"/>
    </source>
</evidence>
<dbReference type="InterPro" id="IPR040853">
    <property type="entry name" value="RapA2_cadherin-like"/>
</dbReference>
<dbReference type="SUPFAM" id="SSF49313">
    <property type="entry name" value="Cadherin-like"/>
    <property type="match status" value="1"/>
</dbReference>
<dbReference type="EMBL" id="AEDD01000005">
    <property type="protein sequence ID" value="EFM10886.1"/>
    <property type="molecule type" value="Genomic_DNA"/>
</dbReference>
<protein>
    <submittedName>
        <fullName evidence="4">S-layer domain protein</fullName>
    </submittedName>
</protein>
<dbReference type="InterPro" id="IPR002126">
    <property type="entry name" value="Cadherin-like_dom"/>
</dbReference>
<feature type="domain" description="SLH" evidence="3">
    <location>
        <begin position="2011"/>
        <end position="2074"/>
    </location>
</feature>
<feature type="domain" description="SLH" evidence="3">
    <location>
        <begin position="1951"/>
        <end position="2010"/>
    </location>
</feature>
<dbReference type="eggNOG" id="COG5276">
    <property type="taxonomic scope" value="Bacteria"/>
</dbReference>
<dbReference type="eggNOG" id="COG3210">
    <property type="taxonomic scope" value="Bacteria"/>
</dbReference>
<dbReference type="PANTHER" id="PTHR43308:SF5">
    <property type="entry name" value="S-LAYER PROTEIN _ PEPTIDOGLYCAN ENDO-BETA-N-ACETYLGLUCOSAMINIDASE"/>
    <property type="match status" value="1"/>
</dbReference>
<dbReference type="PANTHER" id="PTHR43308">
    <property type="entry name" value="OUTER MEMBRANE PROTEIN ALPHA-RELATED"/>
    <property type="match status" value="1"/>
</dbReference>
<sequence>MKRSLAKWLLAAMFVAVVQPLLVPQKAEAALPPVFGGTINATEDKSYDPGGDYNAGFSGGVHIVGYQRDPGVSYGDSILVIKFPIDSGNINPTKTVETAKLYLGLQSVDNDPDVPDTQETYKIFLSPDVGWAEGNAVHVNEATLTPAGVYGIDVFKTGVTVELDITSYLNTFRAANPAATAVTVVVKGPLESELGAETAAGKATYVNALVYDRTYSVAAKRPHIDIYYSANSAPTDIALSNANVNENQASGTAVGDLSATDVDAGETFTYSLVAGAGSTDNASFTITGNQLKTAAVFDKEAKSSYSVRVRVTDSASNTYEKPFTVTVNDVNEAPSGTISINGGAAATNSQNVTLTLTKADPEGDALTMSFSNDNVTWSTPVAFAATKSYTLPAGDGTKTVYLKLTDGGGLSGQSSDTIILDTTAPTGSVTINNGDALTNNANVNLTLSASDVLSNPLESQFSSDGTTWSGWEAYGASKSLTLPAGDGSKTVSVQFRDAVGNVSAVVTDSITLDTTAPVGTVVIESGKAAVNATAVQLQVGNADATAVEMQFRNESGAWNGWEPYAATKGWALSTGDGTKTVSVQFKDAAGNVSAAFSDTITLDTAAPVVTGVTNSGLYNTDKTITFPDGTGVLDSSAFNSGDTVTAEGAHTLTVTDDAGNATVITFTIDKTPPSGALTISNGDTATKTSTVSLGIANPDGTAVQMQFSNDGTTWSGWEAYAATKSGWALSGGGDGTKTVHVQLKDAAGNVSSATDTIVLDTTPPNGSVVIKGGAAYTNDTAVQLTIANPDGTADTMRIQNAGGSWSGWQAFDPSVAWTLSTGDGLKTVNIELADALGNVYATSDTITLDQTAPTVGGVTDNGLYNTDRTITFSDGSAELNGSTVTSGTVVSSEGTYTLVVTDLAGNHTDISFEIDKTAPSAALTVNSGDAATKQTSVSLAIANADSTAVQMQFSNDGTTWSGWEAYAASKAGWALSVGDGSKTVHVELKDAAGNVSSATDGITLDTTPPDGSVVIKGGAAYTNVTAVQLTIANPDGTADTMRIQNAGGTWTAWQAVDASVAWTLSAGEGLKTVNIELADTLGNVYAASDTITLDQTAPTVGGVADNGLYNTDRTVTFSDGSAELNGSTLTNGATVSAEGTYTLVVTDLAGNHTDLSFEIDKTGPDGAVTVNSGDTYTTDTAVDLAITNPDGTAVSMQFSNDGATWSGWEAIAATKSGWTLTNGDGSKTVHVQLKDAAGNVYEASDSITLDTTAPDGTLVINSGESTTNATSASLTISNPDSSAVSMQFQNDGGAWSAWEPIGTPKAWTLPAGEGLKTINLRLKDAAGNVYETNASITLDTTAPTSTVTINSNDSFASSLSAQLAMTSDGTADQMRFSNDAAAWSAWESYQTSKAWTLQTGDGNRTVYMEVKDAVGNISRVSDSIVVDMTSPTGTASVNGGAALTTDADVTIDLTTDDGAAPASGVTEVSVSVDGGSTWSSWTAITPQLSATLASGYGTKTVQIKVRDAAGNESAVFSDSIEMRSVPVIADHTTNGTEDTAYSYTAADFSFTSADGAPLHQIKLLTLPLHGALTLDGVAVTTGQQIAAADIVKLAFTPDKDWNGHTALKWSGESNGVPAAGNATVDLVIAAVNDAPVAQDGAVTVTGNAEAKGTVKATDVEGDTLTYAIVTQPATGTLTLDAATGAFTFKPALIGKETFTFRAYDGVAYSDPMTITITNNASPIVIPPTTELPISVPGTDAAKLKDLVKTEVGTTDLGKTVTVGLEGDKWKGNLPNKSGDPFVIVINPKQAADAGVIKLNASMAGLLGDDKRDLVLELDGRTIRVSADMLKAFADQMTDPTDVLRIELAPAKEADANKAIAAVKKIGAKVVAIPMHYQVYIDRKGKRVDLAKIKGYVAVSYRPEELTEEPTTAALLQPNGKLKSLPTRFVKHDKQTEIRVHGLTQGTFVLISMNGKFSDTPKHWAEQSINGLANRLIINGIGNGLFAPNRTATRAEFSSILVQAFGLYGNANALTYSDTNADAWYGESLALAGGSGLITGYTDGTFRPNATITREEAMVILARAAELVGLNTKLTAEQKAQALRGFGDAASIHSWSRDAAALCVSLGIVNGIGANLQPDQPITRAQLTVMVENLLKKADYI</sequence>
<dbReference type="InterPro" id="IPR051465">
    <property type="entry name" value="Cell_Envelope_Struct_Comp"/>
</dbReference>
<dbReference type="GO" id="GO:0016020">
    <property type="term" value="C:membrane"/>
    <property type="evidence" value="ECO:0007669"/>
    <property type="project" value="InterPro"/>
</dbReference>
<dbReference type="PROSITE" id="PS50268">
    <property type="entry name" value="CADHERIN_2"/>
    <property type="match status" value="1"/>
</dbReference>
<dbReference type="OrthoDB" id="3193440at2"/>
<dbReference type="Gene3D" id="2.60.40.60">
    <property type="entry name" value="Cadherins"/>
    <property type="match status" value="1"/>
</dbReference>
<dbReference type="Proteomes" id="UP000005387">
    <property type="component" value="Unassembled WGS sequence"/>
</dbReference>
<dbReference type="eggNOG" id="COG1520">
    <property type="taxonomic scope" value="Bacteria"/>
</dbReference>
<dbReference type="RefSeq" id="WP_006038136.1">
    <property type="nucleotide sequence ID" value="NZ_AEDD01000005.1"/>
</dbReference>
<feature type="domain" description="Cadherin" evidence="2">
    <location>
        <begin position="236"/>
        <end position="336"/>
    </location>
</feature>
<proteinExistence type="predicted"/>
<dbReference type="GO" id="GO:0007156">
    <property type="term" value="P:homophilic cell adhesion via plasma membrane adhesion molecules"/>
    <property type="evidence" value="ECO:0007669"/>
    <property type="project" value="InterPro"/>
</dbReference>
<name>E0I902_9BACL</name>
<dbReference type="PROSITE" id="PS51272">
    <property type="entry name" value="SLH"/>
    <property type="match status" value="3"/>
</dbReference>
<evidence type="ECO:0000313" key="5">
    <source>
        <dbReference type="Proteomes" id="UP000005387"/>
    </source>
</evidence>
<dbReference type="Gene3D" id="2.60.40.10">
    <property type="entry name" value="Immunoglobulins"/>
    <property type="match status" value="5"/>
</dbReference>
<evidence type="ECO:0000259" key="2">
    <source>
        <dbReference type="PROSITE" id="PS50268"/>
    </source>
</evidence>
<dbReference type="eggNOG" id="COG4412">
    <property type="taxonomic scope" value="Bacteria"/>
</dbReference>
<evidence type="ECO:0000259" key="3">
    <source>
        <dbReference type="PROSITE" id="PS51272"/>
    </source>
</evidence>
<dbReference type="Pfam" id="PF17803">
    <property type="entry name" value="Cadherin_4"/>
    <property type="match status" value="1"/>
</dbReference>
<keyword evidence="1" id="KW-0732">Signal</keyword>
<dbReference type="SMART" id="SM00112">
    <property type="entry name" value="CA"/>
    <property type="match status" value="1"/>
</dbReference>
<organism evidence="4 5">
    <name type="scientific">Paenibacillus curdlanolyticus YK9</name>
    <dbReference type="NCBI Taxonomy" id="717606"/>
    <lineage>
        <taxon>Bacteria</taxon>
        <taxon>Bacillati</taxon>
        <taxon>Bacillota</taxon>
        <taxon>Bacilli</taxon>
        <taxon>Bacillales</taxon>
        <taxon>Paenibacillaceae</taxon>
        <taxon>Paenibacillus</taxon>
    </lineage>
</organism>
<gene>
    <name evidence="4" type="ORF">PaecuDRAFT_2136</name>
</gene>
<feature type="chain" id="PRO_5003136192" evidence="1">
    <location>
        <begin position="30"/>
        <end position="2140"/>
    </location>
</feature>
<dbReference type="InterPro" id="IPR015919">
    <property type="entry name" value="Cadherin-like_sf"/>
</dbReference>
<dbReference type="eggNOG" id="COG5492">
    <property type="taxonomic scope" value="Bacteria"/>
</dbReference>
<feature type="signal peptide" evidence="1">
    <location>
        <begin position="1"/>
        <end position="29"/>
    </location>
</feature>
<dbReference type="InterPro" id="IPR001119">
    <property type="entry name" value="SLH_dom"/>
</dbReference>
<dbReference type="STRING" id="717606.PaecuDRAFT_2136"/>
<accession>E0I902</accession>
<dbReference type="Pfam" id="PF00395">
    <property type="entry name" value="SLH"/>
    <property type="match status" value="3"/>
</dbReference>
<evidence type="ECO:0000256" key="1">
    <source>
        <dbReference type="SAM" id="SignalP"/>
    </source>
</evidence>
<feature type="domain" description="SLH" evidence="3">
    <location>
        <begin position="2082"/>
        <end position="2140"/>
    </location>
</feature>
<dbReference type="InterPro" id="IPR013783">
    <property type="entry name" value="Ig-like_fold"/>
</dbReference>